<gene>
    <name evidence="2" type="ORF">O181_005046</name>
</gene>
<keyword evidence="3" id="KW-1185">Reference proteome</keyword>
<dbReference type="EMBL" id="AVOT02001014">
    <property type="protein sequence ID" value="MBW0465331.1"/>
    <property type="molecule type" value="Genomic_DNA"/>
</dbReference>
<proteinExistence type="predicted"/>
<feature type="region of interest" description="Disordered" evidence="1">
    <location>
        <begin position="20"/>
        <end position="39"/>
    </location>
</feature>
<accession>A0A9Q3BGL9</accession>
<reference evidence="2" key="1">
    <citation type="submission" date="2021-03" db="EMBL/GenBank/DDBJ databases">
        <title>Draft genome sequence of rust myrtle Austropuccinia psidii MF-1, a brazilian biotype.</title>
        <authorList>
            <person name="Quecine M.C."/>
            <person name="Pachon D.M.R."/>
            <person name="Bonatelli M.L."/>
            <person name="Correr F.H."/>
            <person name="Franceschini L.M."/>
            <person name="Leite T.F."/>
            <person name="Margarido G.R.A."/>
            <person name="Almeida C.A."/>
            <person name="Ferrarezi J.A."/>
            <person name="Labate C.A."/>
        </authorList>
    </citation>
    <scope>NUCLEOTIDE SEQUENCE</scope>
    <source>
        <strain evidence="2">MF-1</strain>
    </source>
</reference>
<sequence length="92" mass="10035">MGDGFIGEAWTGQAVEDLVEEGGTEDEQLERKSDMHIDPECHQGSGAITSFMAPSRSSIWGSKTVFHPNQQARTSPSTLGSPLFFMVLDHPQ</sequence>
<organism evidence="2 3">
    <name type="scientific">Austropuccinia psidii MF-1</name>
    <dbReference type="NCBI Taxonomy" id="1389203"/>
    <lineage>
        <taxon>Eukaryota</taxon>
        <taxon>Fungi</taxon>
        <taxon>Dikarya</taxon>
        <taxon>Basidiomycota</taxon>
        <taxon>Pucciniomycotina</taxon>
        <taxon>Pucciniomycetes</taxon>
        <taxon>Pucciniales</taxon>
        <taxon>Sphaerophragmiaceae</taxon>
        <taxon>Austropuccinia</taxon>
    </lineage>
</organism>
<dbReference type="Proteomes" id="UP000765509">
    <property type="component" value="Unassembled WGS sequence"/>
</dbReference>
<name>A0A9Q3BGL9_9BASI</name>
<evidence type="ECO:0000313" key="3">
    <source>
        <dbReference type="Proteomes" id="UP000765509"/>
    </source>
</evidence>
<feature type="compositionally biased region" description="Basic and acidic residues" evidence="1">
    <location>
        <begin position="29"/>
        <end position="39"/>
    </location>
</feature>
<evidence type="ECO:0000256" key="1">
    <source>
        <dbReference type="SAM" id="MobiDB-lite"/>
    </source>
</evidence>
<protein>
    <submittedName>
        <fullName evidence="2">Uncharacterized protein</fullName>
    </submittedName>
</protein>
<evidence type="ECO:0000313" key="2">
    <source>
        <dbReference type="EMBL" id="MBW0465331.1"/>
    </source>
</evidence>
<dbReference type="AlphaFoldDB" id="A0A9Q3BGL9"/>
<comment type="caution">
    <text evidence="2">The sequence shown here is derived from an EMBL/GenBank/DDBJ whole genome shotgun (WGS) entry which is preliminary data.</text>
</comment>